<accession>A0A4Z2H0B7</accession>
<comment type="caution">
    <text evidence="1">The sequence shown here is derived from an EMBL/GenBank/DDBJ whole genome shotgun (WGS) entry which is preliminary data.</text>
</comment>
<dbReference type="AlphaFoldDB" id="A0A4Z2H0B7"/>
<evidence type="ECO:0000313" key="1">
    <source>
        <dbReference type="EMBL" id="TNN58284.1"/>
    </source>
</evidence>
<dbReference type="OrthoDB" id="8929895at2759"/>
<protein>
    <submittedName>
        <fullName evidence="1">Tankyrase-1</fullName>
    </submittedName>
</protein>
<proteinExistence type="predicted"/>
<evidence type="ECO:0000313" key="2">
    <source>
        <dbReference type="Proteomes" id="UP000314294"/>
    </source>
</evidence>
<organism evidence="1 2">
    <name type="scientific">Liparis tanakae</name>
    <name type="common">Tanaka's snailfish</name>
    <dbReference type="NCBI Taxonomy" id="230148"/>
    <lineage>
        <taxon>Eukaryota</taxon>
        <taxon>Metazoa</taxon>
        <taxon>Chordata</taxon>
        <taxon>Craniata</taxon>
        <taxon>Vertebrata</taxon>
        <taxon>Euteleostomi</taxon>
        <taxon>Actinopterygii</taxon>
        <taxon>Neopterygii</taxon>
        <taxon>Teleostei</taxon>
        <taxon>Neoteleostei</taxon>
        <taxon>Acanthomorphata</taxon>
        <taxon>Eupercaria</taxon>
        <taxon>Perciformes</taxon>
        <taxon>Cottioidei</taxon>
        <taxon>Cottales</taxon>
        <taxon>Liparidae</taxon>
        <taxon>Liparis</taxon>
    </lineage>
</organism>
<name>A0A4Z2H0B7_9TELE</name>
<dbReference type="EMBL" id="SRLO01000384">
    <property type="protein sequence ID" value="TNN58284.1"/>
    <property type="molecule type" value="Genomic_DNA"/>
</dbReference>
<dbReference type="Proteomes" id="UP000314294">
    <property type="component" value="Unassembled WGS sequence"/>
</dbReference>
<sequence>MSGVVEVRAASQAWFRNCQSCGREQQHRRAFRELFEACRNGDISRVKSLVNSVNVNAKDMAGTHDRERCAHSAAETSSDAGVCARIGVEQRKNGTQYVEALYRTVKEKESSQKAVGARSP</sequence>
<gene>
    <name evidence="1" type="primary">Tnks</name>
    <name evidence="1" type="ORF">EYF80_031524</name>
</gene>
<reference evidence="1 2" key="1">
    <citation type="submission" date="2019-03" db="EMBL/GenBank/DDBJ databases">
        <title>First draft genome of Liparis tanakae, snailfish: a comprehensive survey of snailfish specific genes.</title>
        <authorList>
            <person name="Kim W."/>
            <person name="Song I."/>
            <person name="Jeong J.-H."/>
            <person name="Kim D."/>
            <person name="Kim S."/>
            <person name="Ryu S."/>
            <person name="Song J.Y."/>
            <person name="Lee S.K."/>
        </authorList>
    </citation>
    <scope>NUCLEOTIDE SEQUENCE [LARGE SCALE GENOMIC DNA]</scope>
    <source>
        <tissue evidence="1">Muscle</tissue>
    </source>
</reference>
<keyword evidence="2" id="KW-1185">Reference proteome</keyword>